<proteinExistence type="evidence at transcript level"/>
<dbReference type="SMART" id="SM00353">
    <property type="entry name" value="HLH"/>
    <property type="match status" value="1"/>
</dbReference>
<keyword evidence="7" id="KW-0238">DNA-binding</keyword>
<evidence type="ECO:0000256" key="1">
    <source>
        <dbReference type="ARBA" id="ARBA00004123"/>
    </source>
</evidence>
<keyword evidence="11" id="KW-0175">Coiled coil</keyword>
<keyword evidence="9" id="KW-0804">Transcription</keyword>
<evidence type="ECO:0000313" key="14">
    <source>
        <dbReference type="EMBL" id="AGZ94937.1"/>
    </source>
</evidence>
<keyword evidence="4" id="KW-0256">Endoplasmic reticulum</keyword>
<protein>
    <submittedName>
        <fullName evidence="14">Srebp protein</fullName>
    </submittedName>
</protein>
<evidence type="ECO:0000256" key="8">
    <source>
        <dbReference type="ARBA" id="ARBA00023136"/>
    </source>
</evidence>
<dbReference type="GO" id="GO:0046983">
    <property type="term" value="F:protein dimerization activity"/>
    <property type="evidence" value="ECO:0007669"/>
    <property type="project" value="InterPro"/>
</dbReference>
<reference evidence="14" key="1">
    <citation type="journal article" date="2013" name="Development">
        <title>Genome-wide analysis of the bHLH gene family in planarians identifies factors required for adult neurogenesis and neuronal regeneration.</title>
        <authorList>
            <person name="Cowles M.W."/>
            <person name="Brown D.D."/>
            <person name="Nisperos S.V."/>
            <person name="Stanley B.N."/>
            <person name="Pearson B.J."/>
            <person name="Zayas R.M."/>
        </authorList>
    </citation>
    <scope>NUCLEOTIDE SEQUENCE</scope>
</reference>
<dbReference type="PANTHER" id="PTHR46062:SF1">
    <property type="entry name" value="LP12374P"/>
    <property type="match status" value="1"/>
</dbReference>
<feature type="non-terminal residue" evidence="14">
    <location>
        <position position="1"/>
    </location>
</feature>
<feature type="non-terminal residue" evidence="14">
    <location>
        <position position="237"/>
    </location>
</feature>
<evidence type="ECO:0000256" key="11">
    <source>
        <dbReference type="SAM" id="Coils"/>
    </source>
</evidence>
<keyword evidence="8" id="KW-0472">Membrane</keyword>
<comment type="subcellular location">
    <subcellularLocation>
        <location evidence="2">Endoplasmic reticulum membrane</location>
        <topology evidence="2">Multi-pass membrane protein</topology>
    </subcellularLocation>
    <subcellularLocation>
        <location evidence="1">Nucleus</location>
    </subcellularLocation>
</comment>
<evidence type="ECO:0000256" key="4">
    <source>
        <dbReference type="ARBA" id="ARBA00022824"/>
    </source>
</evidence>
<dbReference type="AlphaFoldDB" id="U5YQ85"/>
<evidence type="ECO:0000256" key="9">
    <source>
        <dbReference type="ARBA" id="ARBA00023163"/>
    </source>
</evidence>
<evidence type="ECO:0000256" key="3">
    <source>
        <dbReference type="ARBA" id="ARBA00022692"/>
    </source>
</evidence>
<dbReference type="Gene3D" id="4.10.280.10">
    <property type="entry name" value="Helix-loop-helix DNA-binding domain"/>
    <property type="match status" value="1"/>
</dbReference>
<feature type="region of interest" description="Disordered" evidence="12">
    <location>
        <begin position="154"/>
        <end position="186"/>
    </location>
</feature>
<keyword evidence="6" id="KW-0805">Transcription regulation</keyword>
<dbReference type="InterPro" id="IPR036638">
    <property type="entry name" value="HLH_DNA-bd_sf"/>
</dbReference>
<evidence type="ECO:0000259" key="13">
    <source>
        <dbReference type="PROSITE" id="PS50888"/>
    </source>
</evidence>
<keyword evidence="5" id="KW-1133">Transmembrane helix</keyword>
<dbReference type="InterPro" id="IPR011598">
    <property type="entry name" value="bHLH_dom"/>
</dbReference>
<feature type="compositionally biased region" description="Low complexity" evidence="12">
    <location>
        <begin position="157"/>
        <end position="186"/>
    </location>
</feature>
<dbReference type="PROSITE" id="PS50888">
    <property type="entry name" value="BHLH"/>
    <property type="match status" value="1"/>
</dbReference>
<evidence type="ECO:0000256" key="6">
    <source>
        <dbReference type="ARBA" id="ARBA00023015"/>
    </source>
</evidence>
<dbReference type="PANTHER" id="PTHR46062">
    <property type="entry name" value="STEROL REGULATORY ELEMENT-BINDING PROTEIN"/>
    <property type="match status" value="1"/>
</dbReference>
<evidence type="ECO:0000256" key="7">
    <source>
        <dbReference type="ARBA" id="ARBA00023125"/>
    </source>
</evidence>
<accession>U5YQ85</accession>
<dbReference type="Pfam" id="PF00010">
    <property type="entry name" value="HLH"/>
    <property type="match status" value="1"/>
</dbReference>
<gene>
    <name evidence="14" type="primary">srebp</name>
</gene>
<dbReference type="SUPFAM" id="SSF47459">
    <property type="entry name" value="HLH, helix-loop-helix DNA-binding domain"/>
    <property type="match status" value="1"/>
</dbReference>
<keyword evidence="3" id="KW-0812">Transmembrane</keyword>
<name>U5YQ85_SCHMD</name>
<feature type="region of interest" description="Disordered" evidence="12">
    <location>
        <begin position="201"/>
        <end position="237"/>
    </location>
</feature>
<feature type="region of interest" description="Disordered" evidence="12">
    <location>
        <begin position="54"/>
        <end position="75"/>
    </location>
</feature>
<keyword evidence="10" id="KW-0539">Nucleus</keyword>
<evidence type="ECO:0000256" key="10">
    <source>
        <dbReference type="ARBA" id="ARBA00023242"/>
    </source>
</evidence>
<organism evidence="14">
    <name type="scientific">Schmidtea mediterranea</name>
    <name type="common">Freshwater planarian flatworm</name>
    <dbReference type="NCBI Taxonomy" id="79327"/>
    <lineage>
        <taxon>Eukaryota</taxon>
        <taxon>Metazoa</taxon>
        <taxon>Spiralia</taxon>
        <taxon>Lophotrochozoa</taxon>
        <taxon>Platyhelminthes</taxon>
        <taxon>Rhabditophora</taxon>
        <taxon>Seriata</taxon>
        <taxon>Tricladida</taxon>
        <taxon>Continenticola</taxon>
        <taxon>Geoplanoidea</taxon>
        <taxon>Dugesiidae</taxon>
        <taxon>Schmidtea</taxon>
    </lineage>
</organism>
<feature type="coiled-coil region" evidence="11">
    <location>
        <begin position="107"/>
        <end position="134"/>
    </location>
</feature>
<evidence type="ECO:0000256" key="12">
    <source>
        <dbReference type="SAM" id="MobiDB-lite"/>
    </source>
</evidence>
<evidence type="ECO:0000256" key="2">
    <source>
        <dbReference type="ARBA" id="ARBA00004477"/>
    </source>
</evidence>
<dbReference type="GO" id="GO:0000981">
    <property type="term" value="F:DNA-binding transcription factor activity, RNA polymerase II-specific"/>
    <property type="evidence" value="ECO:0007669"/>
    <property type="project" value="TreeGrafter"/>
</dbReference>
<evidence type="ECO:0000256" key="5">
    <source>
        <dbReference type="ARBA" id="ARBA00022989"/>
    </source>
</evidence>
<dbReference type="EMBL" id="KF487122">
    <property type="protein sequence ID" value="AGZ94937.1"/>
    <property type="molecule type" value="mRNA"/>
</dbReference>
<dbReference type="GO" id="GO:0005634">
    <property type="term" value="C:nucleus"/>
    <property type="evidence" value="ECO:0007669"/>
    <property type="project" value="UniProtKB-SubCell"/>
</dbReference>
<dbReference type="GO" id="GO:0000978">
    <property type="term" value="F:RNA polymerase II cis-regulatory region sequence-specific DNA binding"/>
    <property type="evidence" value="ECO:0007669"/>
    <property type="project" value="TreeGrafter"/>
</dbReference>
<sequence>NSPPNEHLKTNNHRVITSKPPQILPAMSNSASSNILKTPTLAATLIGMQPSKMATNTTETHSGTGIGTGGRGVRRNSHNAIEKRYRLSINDKIDELRHMLFLGDDSKMNKSNVLKKAIERIKCLEDENNALKHENYNLRISKNLPIITNRNSVESLNQTGSSPSSNNSDGGHSIENSPSSSSMHSSSVNSGCLFINSVEKSEKNVSNSNRGTKRPLIYNLNNNNNNSTHIVKKKKKK</sequence>
<dbReference type="GO" id="GO:0005789">
    <property type="term" value="C:endoplasmic reticulum membrane"/>
    <property type="evidence" value="ECO:0007669"/>
    <property type="project" value="UniProtKB-SubCell"/>
</dbReference>
<feature type="domain" description="BHLH" evidence="13">
    <location>
        <begin position="73"/>
        <end position="124"/>
    </location>
</feature>